<dbReference type="SUPFAM" id="SSF53955">
    <property type="entry name" value="Lysozyme-like"/>
    <property type="match status" value="1"/>
</dbReference>
<dbReference type="InterPro" id="IPR024570">
    <property type="entry name" value="Murein_transglycosylaseC_N"/>
</dbReference>
<dbReference type="CDD" id="cd16893">
    <property type="entry name" value="LT_MltC_MltE"/>
    <property type="match status" value="1"/>
</dbReference>
<dbReference type="EC" id="4.2.2.-" evidence="5"/>
<dbReference type="GO" id="GO:0016020">
    <property type="term" value="C:membrane"/>
    <property type="evidence" value="ECO:0007669"/>
    <property type="project" value="InterPro"/>
</dbReference>
<feature type="domain" description="Transglycosylase SLT" evidence="3">
    <location>
        <begin position="188"/>
        <end position="314"/>
    </location>
</feature>
<dbReference type="NCBIfam" id="NF008670">
    <property type="entry name" value="PRK11671.1"/>
    <property type="match status" value="1"/>
</dbReference>
<dbReference type="InterPro" id="IPR023346">
    <property type="entry name" value="Lysozyme-like_dom_sf"/>
</dbReference>
<dbReference type="OrthoDB" id="5620293at2"/>
<dbReference type="PANTHER" id="PTHR37423:SF2">
    <property type="entry name" value="MEMBRANE-BOUND LYTIC MUREIN TRANSGLYCOSYLASE C"/>
    <property type="match status" value="1"/>
</dbReference>
<dbReference type="GO" id="GO:0008933">
    <property type="term" value="F:peptidoglycan lytic transglycosylase activity"/>
    <property type="evidence" value="ECO:0007669"/>
    <property type="project" value="InterPro"/>
</dbReference>
<keyword evidence="5" id="KW-0456">Lyase</keyword>
<accession>A0A448TST8</accession>
<dbReference type="KEGG" id="adp:NCTC12871_00527"/>
<reference evidence="5 6" key="1">
    <citation type="submission" date="2018-12" db="EMBL/GenBank/DDBJ databases">
        <authorList>
            <consortium name="Pathogen Informatics"/>
        </authorList>
    </citation>
    <scope>NUCLEOTIDE SEQUENCE [LARGE SCALE GENOMIC DNA]</scope>
    <source>
        <strain evidence="5 6">NCTC12871</strain>
    </source>
</reference>
<dbReference type="InterPro" id="IPR008258">
    <property type="entry name" value="Transglycosylase_SLT_dom_1"/>
</dbReference>
<dbReference type="Proteomes" id="UP000279799">
    <property type="component" value="Chromosome"/>
</dbReference>
<feature type="chain" id="PRO_5019019348" evidence="2">
    <location>
        <begin position="18"/>
        <end position="353"/>
    </location>
</feature>
<dbReference type="RefSeq" id="WP_126598739.1">
    <property type="nucleotide sequence ID" value="NZ_LR134510.1"/>
</dbReference>
<dbReference type="Pfam" id="PF01464">
    <property type="entry name" value="SLT"/>
    <property type="match status" value="1"/>
</dbReference>
<evidence type="ECO:0000256" key="1">
    <source>
        <dbReference type="ARBA" id="ARBA00007734"/>
    </source>
</evidence>
<comment type="similarity">
    <text evidence="1">Belongs to the transglycosylase Slt family.</text>
</comment>
<dbReference type="PROSITE" id="PS51257">
    <property type="entry name" value="PROKAR_LIPOPROTEIN"/>
    <property type="match status" value="1"/>
</dbReference>
<feature type="domain" description="Murein transglycosylase-C N-terminal" evidence="4">
    <location>
        <begin position="29"/>
        <end position="183"/>
    </location>
</feature>
<evidence type="ECO:0000313" key="5">
    <source>
        <dbReference type="EMBL" id="VEJ09097.1"/>
    </source>
</evidence>
<dbReference type="Gene3D" id="1.10.530.10">
    <property type="match status" value="1"/>
</dbReference>
<keyword evidence="2" id="KW-0732">Signal</keyword>
<evidence type="ECO:0000313" key="6">
    <source>
        <dbReference type="Proteomes" id="UP000279799"/>
    </source>
</evidence>
<proteinExistence type="inferred from homology"/>
<dbReference type="PROSITE" id="PS00922">
    <property type="entry name" value="TRANSGLYCOSYLASE"/>
    <property type="match status" value="1"/>
</dbReference>
<dbReference type="EMBL" id="LR134510">
    <property type="protein sequence ID" value="VEJ09097.1"/>
    <property type="molecule type" value="Genomic_DNA"/>
</dbReference>
<feature type="signal peptide" evidence="2">
    <location>
        <begin position="1"/>
        <end position="17"/>
    </location>
</feature>
<evidence type="ECO:0000259" key="4">
    <source>
        <dbReference type="Pfam" id="PF11873"/>
    </source>
</evidence>
<protein>
    <submittedName>
        <fullName evidence="5">Murein transglycosylase C</fullName>
        <ecNumber evidence="5">4.2.2.-</ecNumber>
    </submittedName>
</protein>
<dbReference type="Pfam" id="PF11873">
    <property type="entry name" value="Mltc_N"/>
    <property type="match status" value="1"/>
</dbReference>
<evidence type="ECO:0000256" key="2">
    <source>
        <dbReference type="SAM" id="SignalP"/>
    </source>
</evidence>
<dbReference type="InterPro" id="IPR000189">
    <property type="entry name" value="Transglyc_AS"/>
</dbReference>
<dbReference type="PANTHER" id="PTHR37423">
    <property type="entry name" value="SOLUBLE LYTIC MUREIN TRANSGLYCOSYLASE-RELATED"/>
    <property type="match status" value="1"/>
</dbReference>
<evidence type="ECO:0000259" key="3">
    <source>
        <dbReference type="Pfam" id="PF01464"/>
    </source>
</evidence>
<keyword evidence="6" id="KW-1185">Reference proteome</keyword>
<name>A0A448TST8_9PAST</name>
<organism evidence="5 6">
    <name type="scientific">Actinobacillus delphinicola</name>
    <dbReference type="NCBI Taxonomy" id="51161"/>
    <lineage>
        <taxon>Bacteria</taxon>
        <taxon>Pseudomonadati</taxon>
        <taxon>Pseudomonadota</taxon>
        <taxon>Gammaproteobacteria</taxon>
        <taxon>Pasteurellales</taxon>
        <taxon>Pasteurellaceae</taxon>
        <taxon>Actinobacillus</taxon>
    </lineage>
</organism>
<dbReference type="AlphaFoldDB" id="A0A448TST8"/>
<gene>
    <name evidence="5" type="primary">mltC</name>
    <name evidence="5" type="ORF">NCTC12871_00527</name>
</gene>
<dbReference type="GO" id="GO:0000270">
    <property type="term" value="P:peptidoglycan metabolic process"/>
    <property type="evidence" value="ECO:0007669"/>
    <property type="project" value="InterPro"/>
</dbReference>
<sequence>MKKYLIFALAPFLFACASKTETPELPPLDTKGLDILVGQFSHNIDDIWGVNELLVASRQDYVKYTDQYKTRSHINFEQGLITIGTLGTPKELQHAIVHTLLMGENADSIDLFASGDVPISDKPFLKDLVMDQKGKTIDNVREATAFANYLIKNRLQTRRLQNGRIEHFVEIPMVANHVALRAKSYLPLVRQASRRYNVDESLILAIMQVESSFNPYAVSYSNAVGLMQIVRTTAGRDVFKHQNRPGAPSKHYLLNPRHNIDIGTHYLSLLKNKYLAGIKDKDSLRYAVIASYNSGAGAVLRIFDKTPQNAINKINRLSPQRLYNILEREHPSLEARRYLMKVSKAQKNYRVIG</sequence>